<gene>
    <name evidence="1" type="ordered locus">XBJ1_2790</name>
</gene>
<accession>D3V7V2</accession>
<dbReference type="RefSeq" id="WP_012989197.1">
    <property type="nucleotide sequence ID" value="NC_013892.1"/>
</dbReference>
<dbReference type="eggNOG" id="ENOG5033RWE">
    <property type="taxonomic scope" value="Bacteria"/>
</dbReference>
<dbReference type="STRING" id="406818.XBJ1_2790"/>
<dbReference type="Proteomes" id="UP000002045">
    <property type="component" value="Chromosome"/>
</dbReference>
<dbReference type="AlphaFoldDB" id="D3V7V2"/>
<dbReference type="HOGENOM" id="CLU_1076636_0_0_6"/>
<dbReference type="PATRIC" id="fig|406818.4.peg.2516"/>
<dbReference type="KEGG" id="xbo:XBJ1_2790"/>
<evidence type="ECO:0000313" key="1">
    <source>
        <dbReference type="EMBL" id="CBJ81914.1"/>
    </source>
</evidence>
<sequence length="254" mass="29348">MNKYENFWDIGPHSPLPVEHTFHAFVRGYGGSVISDALPGNPDFKNADYSFKENGVFGELKEVETEFLNQKGAKKKFGIMMEKLREECPDWESTLKEGNFYPEWFKSELIRLFRPGITRILKKANTQIKETKKHFHAPEAYGVLFFVNDGFTGVPPNLVQDIACDALLHSYSSIDCFVYMTLNRYIEISNSNEPQLIWSPNYSNRAEVSFVEFIDNLGRKWFDFLEEKIGNFTSRHESDNRDVLHGSKAIILPK</sequence>
<dbReference type="EMBL" id="FN667741">
    <property type="protein sequence ID" value="CBJ81914.1"/>
    <property type="molecule type" value="Genomic_DNA"/>
</dbReference>
<name>D3V7V2_XENBS</name>
<organism evidence="1 2">
    <name type="scientific">Xenorhabdus bovienii (strain SS-2004)</name>
    <name type="common">Xenorhabdus nematophila subsp. bovienii</name>
    <dbReference type="NCBI Taxonomy" id="406818"/>
    <lineage>
        <taxon>Bacteria</taxon>
        <taxon>Pseudomonadati</taxon>
        <taxon>Pseudomonadota</taxon>
        <taxon>Gammaproteobacteria</taxon>
        <taxon>Enterobacterales</taxon>
        <taxon>Morganellaceae</taxon>
        <taxon>Xenorhabdus</taxon>
    </lineage>
</organism>
<protein>
    <submittedName>
        <fullName evidence="1">Uncharacterized protein</fullName>
    </submittedName>
</protein>
<proteinExistence type="predicted"/>
<reference evidence="1" key="1">
    <citation type="journal article" date="2011" name="PLoS ONE">
        <title>The entomopathogenic bacterial endosymbionts xenorhabdus and photorhabdus: convergent lifestyles from divergent genomes.</title>
        <authorList>
            <person name="Chaston J.M."/>
            <person name="Suen G."/>
            <person name="Tucker S.L."/>
            <person name="Andersen A.W."/>
            <person name="Bhasin A."/>
            <person name="Bode E."/>
            <person name="Bode H.B."/>
            <person name="Brachmann A.O."/>
            <person name="Cowles C.E."/>
            <person name="Cowles K.N."/>
            <person name="Darby C."/>
            <person name="de Leon L."/>
            <person name="Drace K."/>
            <person name="Du Z."/>
            <person name="Givaudan A."/>
            <person name="Herbert Tran E.E."/>
            <person name="Jewell K.A."/>
            <person name="Knack J.J."/>
            <person name="Krasomil-Osterfeld K.C."/>
            <person name="Kukor R."/>
            <person name="Lanois A."/>
            <person name="Latreille P."/>
            <person name="Leimgruber N.K."/>
            <person name="Lipke C.M."/>
            <person name="Liu R."/>
            <person name="Lu X."/>
            <person name="Martens E.C."/>
            <person name="Marri P.R."/>
            <person name="Medigue C."/>
            <person name="Menard M.L."/>
            <person name="Miller N.M."/>
            <person name="Morales-Soto N."/>
            <person name="Norton S."/>
            <person name="Ogier J.C."/>
            <person name="Orchard S.S."/>
            <person name="Park D."/>
            <person name="Park Y."/>
            <person name="Qurollo B.A."/>
            <person name="Sugar D.R."/>
            <person name="Richards G.R."/>
            <person name="Rouy Z."/>
            <person name="Slominski B."/>
            <person name="Slominski K."/>
            <person name="Snyder H."/>
            <person name="Tjaden B.C."/>
            <person name="van der Hoeven R."/>
            <person name="Welch R.D."/>
            <person name="Wheeler C."/>
            <person name="Xiang B."/>
            <person name="Barbazuk B."/>
            <person name="Gaudriault S."/>
            <person name="Goodner B."/>
            <person name="Slater S.C."/>
            <person name="Forst S."/>
            <person name="Goldman B.S."/>
            <person name="Goodrich-Blair H."/>
        </authorList>
    </citation>
    <scope>NUCLEOTIDE SEQUENCE [LARGE SCALE GENOMIC DNA]</scope>
    <source>
        <strain evidence="1">SS-2004</strain>
    </source>
</reference>
<evidence type="ECO:0000313" key="2">
    <source>
        <dbReference type="Proteomes" id="UP000002045"/>
    </source>
</evidence>